<dbReference type="PROSITE" id="PS51686">
    <property type="entry name" value="SAM_MT_RSMB_NOP"/>
    <property type="match status" value="1"/>
</dbReference>
<dbReference type="GO" id="GO:0003723">
    <property type="term" value="F:RNA binding"/>
    <property type="evidence" value="ECO:0007669"/>
    <property type="project" value="UniProtKB-UniRule"/>
</dbReference>
<evidence type="ECO:0000259" key="8">
    <source>
        <dbReference type="PROSITE" id="PS51686"/>
    </source>
</evidence>
<gene>
    <name evidence="9" type="ORF">A2400_01315</name>
</gene>
<dbReference type="Gene3D" id="3.30.70.1170">
    <property type="entry name" value="Sun protein, domain 3"/>
    <property type="match status" value="1"/>
</dbReference>
<dbReference type="PRINTS" id="PR02008">
    <property type="entry name" value="RCMTFAMILY"/>
</dbReference>
<comment type="caution">
    <text evidence="9">The sequence shown here is derived from an EMBL/GenBank/DDBJ whole genome shotgun (WGS) entry which is preliminary data.</text>
</comment>
<reference evidence="9 10" key="1">
    <citation type="journal article" date="2016" name="Nat. Commun.">
        <title>Thousands of microbial genomes shed light on interconnected biogeochemical processes in an aquifer system.</title>
        <authorList>
            <person name="Anantharaman K."/>
            <person name="Brown C.T."/>
            <person name="Hug L.A."/>
            <person name="Sharon I."/>
            <person name="Castelle C.J."/>
            <person name="Probst A.J."/>
            <person name="Thomas B.C."/>
            <person name="Singh A."/>
            <person name="Wilkins M.J."/>
            <person name="Karaoz U."/>
            <person name="Brodie E.L."/>
            <person name="Williams K.H."/>
            <person name="Hubbard S.S."/>
            <person name="Banfield J.F."/>
        </authorList>
    </citation>
    <scope>NUCLEOTIDE SEQUENCE [LARGE SCALE GENOMIC DNA]</scope>
</reference>
<dbReference type="AlphaFoldDB" id="A0A1F4UFI0"/>
<comment type="similarity">
    <text evidence="1 7">Belongs to the class I-like SAM-binding methyltransferase superfamily. RsmB/NOP family.</text>
</comment>
<dbReference type="InterPro" id="IPR049560">
    <property type="entry name" value="MeTrfase_RsmB-F_NOP2_cat"/>
</dbReference>
<dbReference type="NCBIfam" id="TIGR00446">
    <property type="entry name" value="nop2p"/>
    <property type="match status" value="1"/>
</dbReference>
<dbReference type="InterPro" id="IPR018314">
    <property type="entry name" value="RsmB/NOL1/NOP2-like_CS"/>
</dbReference>
<evidence type="ECO:0000256" key="1">
    <source>
        <dbReference type="ARBA" id="ARBA00007494"/>
    </source>
</evidence>
<protein>
    <recommendedName>
        <fullName evidence="8">SAM-dependent MTase RsmB/NOP-type domain-containing protein</fullName>
    </recommendedName>
</protein>
<evidence type="ECO:0000313" key="9">
    <source>
        <dbReference type="EMBL" id="OGC43684.1"/>
    </source>
</evidence>
<dbReference type="InterPro" id="IPR031341">
    <property type="entry name" value="Methyltr_RsmF_N"/>
</dbReference>
<dbReference type="SUPFAM" id="SSF53335">
    <property type="entry name" value="S-adenosyl-L-methionine-dependent methyltransferases"/>
    <property type="match status" value="1"/>
</dbReference>
<dbReference type="GO" id="GO:0008173">
    <property type="term" value="F:RNA methyltransferase activity"/>
    <property type="evidence" value="ECO:0007669"/>
    <property type="project" value="InterPro"/>
</dbReference>
<evidence type="ECO:0000256" key="3">
    <source>
        <dbReference type="ARBA" id="ARBA00022603"/>
    </source>
</evidence>
<feature type="active site" description="Nucleophile" evidence="7">
    <location>
        <position position="261"/>
    </location>
</feature>
<evidence type="ECO:0000256" key="6">
    <source>
        <dbReference type="ARBA" id="ARBA00022884"/>
    </source>
</evidence>
<keyword evidence="3 7" id="KW-0489">Methyltransferase</keyword>
<dbReference type="GO" id="GO:0008757">
    <property type="term" value="F:S-adenosylmethionine-dependent methyltransferase activity"/>
    <property type="evidence" value="ECO:0007669"/>
    <property type="project" value="InterPro"/>
</dbReference>
<evidence type="ECO:0000256" key="2">
    <source>
        <dbReference type="ARBA" id="ARBA00022490"/>
    </source>
</evidence>
<dbReference type="EMBL" id="MEUN01000112">
    <property type="protein sequence ID" value="OGC43684.1"/>
    <property type="molecule type" value="Genomic_DNA"/>
</dbReference>
<keyword evidence="6 7" id="KW-0694">RNA-binding</keyword>
<dbReference type="InterPro" id="IPR029063">
    <property type="entry name" value="SAM-dependent_MTases_sf"/>
</dbReference>
<feature type="binding site" evidence="7">
    <location>
        <begin position="138"/>
        <end position="144"/>
    </location>
    <ligand>
        <name>S-adenosyl-L-methionine</name>
        <dbReference type="ChEBI" id="CHEBI:59789"/>
    </ligand>
</feature>
<keyword evidence="2" id="KW-0963">Cytoplasm</keyword>
<evidence type="ECO:0000256" key="5">
    <source>
        <dbReference type="ARBA" id="ARBA00022691"/>
    </source>
</evidence>
<organism evidence="9 10">
    <name type="scientific">candidate division WS6 bacterium RIFOXYB1_FULL_33_14</name>
    <dbReference type="NCBI Taxonomy" id="1817896"/>
    <lineage>
        <taxon>Bacteria</taxon>
        <taxon>Candidatus Dojkabacteria</taxon>
    </lineage>
</organism>
<dbReference type="InterPro" id="IPR023267">
    <property type="entry name" value="RCMT"/>
</dbReference>
<dbReference type="InterPro" id="IPR001678">
    <property type="entry name" value="MeTrfase_RsmB-F_NOP2_dom"/>
</dbReference>
<dbReference type="Pfam" id="PF17125">
    <property type="entry name" value="Methyltr_RsmF_N"/>
    <property type="match status" value="1"/>
</dbReference>
<dbReference type="PANTHER" id="PTHR22807:SF30">
    <property type="entry name" value="28S RRNA (CYTOSINE(4447)-C(5))-METHYLTRANSFERASE-RELATED"/>
    <property type="match status" value="1"/>
</dbReference>
<dbReference type="InterPro" id="IPR011023">
    <property type="entry name" value="Nop2p"/>
</dbReference>
<dbReference type="PANTHER" id="PTHR22807">
    <property type="entry name" value="NOP2 YEAST -RELATED NOL1/NOP2/FMU SUN DOMAIN-CONTAINING"/>
    <property type="match status" value="1"/>
</dbReference>
<feature type="domain" description="SAM-dependent MTase RsmB/NOP-type" evidence="8">
    <location>
        <begin position="46"/>
        <end position="341"/>
    </location>
</feature>
<dbReference type="GO" id="GO:0006396">
    <property type="term" value="P:RNA processing"/>
    <property type="evidence" value="ECO:0007669"/>
    <property type="project" value="InterPro"/>
</dbReference>
<dbReference type="PROSITE" id="PS01153">
    <property type="entry name" value="NOL1_NOP2_SUN"/>
    <property type="match status" value="1"/>
</dbReference>
<sequence>MGRKRVRNNYKKPRDFNPNTPEKYFTKDDVFVSRMASILRIPKAKVLNIFNQRARTTIRLNGLRGDVKETYKLLKARGYELESILWSPNTYFVNNKDKAEISQIEEYRHGLFYIQDLSSILAALVLDAKPKDKVLDMCSAPGSKTTHIADLTNNKAIIMANELEVSRTNSLRNVIEQFGAENTKITLSDGREFGKKYPDYFDKVLLDAPCSGEGRIYMRGPKPLRFWSIKKIKSLSMVQEELIESAFITLKTGGTLLYSTCTLEPEENEAVITSLLRKHKNAQVVELELVNSNLFKQFKKFTSPGITHWSGKDYDPSVKKSIRILPSSEMMGFYIAKIVKK</sequence>
<evidence type="ECO:0000256" key="7">
    <source>
        <dbReference type="PROSITE-ProRule" id="PRU01023"/>
    </source>
</evidence>
<evidence type="ECO:0000256" key="4">
    <source>
        <dbReference type="ARBA" id="ARBA00022679"/>
    </source>
</evidence>
<dbReference type="Pfam" id="PF01189">
    <property type="entry name" value="Methyltr_RsmB-F"/>
    <property type="match status" value="1"/>
</dbReference>
<evidence type="ECO:0000313" key="10">
    <source>
        <dbReference type="Proteomes" id="UP000177434"/>
    </source>
</evidence>
<accession>A0A1F4UFI0</accession>
<dbReference type="GO" id="GO:0001510">
    <property type="term" value="P:RNA methylation"/>
    <property type="evidence" value="ECO:0007669"/>
    <property type="project" value="InterPro"/>
</dbReference>
<name>A0A1F4UFI0_9BACT</name>
<dbReference type="Gene3D" id="3.40.50.150">
    <property type="entry name" value="Vaccinia Virus protein VP39"/>
    <property type="match status" value="1"/>
</dbReference>
<keyword evidence="5 7" id="KW-0949">S-adenosyl-L-methionine</keyword>
<dbReference type="Proteomes" id="UP000177434">
    <property type="component" value="Unassembled WGS sequence"/>
</dbReference>
<feature type="binding site" evidence="7">
    <location>
        <position position="189"/>
    </location>
    <ligand>
        <name>S-adenosyl-L-methionine</name>
        <dbReference type="ChEBI" id="CHEBI:59789"/>
    </ligand>
</feature>
<feature type="binding site" evidence="7">
    <location>
        <position position="207"/>
    </location>
    <ligand>
        <name>S-adenosyl-L-methionine</name>
        <dbReference type="ChEBI" id="CHEBI:59789"/>
    </ligand>
</feature>
<feature type="binding site" evidence="7">
    <location>
        <position position="162"/>
    </location>
    <ligand>
        <name>S-adenosyl-L-methionine</name>
        <dbReference type="ChEBI" id="CHEBI:59789"/>
    </ligand>
</feature>
<proteinExistence type="inferred from homology"/>
<keyword evidence="4 7" id="KW-0808">Transferase</keyword>